<dbReference type="Proteomes" id="UP000580043">
    <property type="component" value="Unassembled WGS sequence"/>
</dbReference>
<evidence type="ECO:0000256" key="9">
    <source>
        <dbReference type="ARBA" id="ARBA00025772"/>
    </source>
</evidence>
<keyword evidence="14" id="KW-1185">Reference proteome</keyword>
<name>A0A848G6N9_9RHOO</name>
<evidence type="ECO:0000256" key="8">
    <source>
        <dbReference type="ARBA" id="ARBA00023136"/>
    </source>
</evidence>
<sequence>MLTSRRSLQRGFTMLELMVTVVILAILIGIGMPQMAQWIQRMTVSSASELIQNGLRQAIGEAIRRNTEVDFILTDGTPSVSGVASLVAKQNGINWAIRVVDAAAANRYVNGHATKELSSGVTFQGPAGVRFNGSGRVLDLTGSAVGGKQIFRVTRSGAEVAYCVFVTPGAAVKMCDPSRTSGDPRACQPILTASECPAA</sequence>
<dbReference type="InterPro" id="IPR045584">
    <property type="entry name" value="Pilin-like"/>
</dbReference>
<evidence type="ECO:0000256" key="5">
    <source>
        <dbReference type="ARBA" id="ARBA00022519"/>
    </source>
</evidence>
<reference evidence="13 14" key="1">
    <citation type="submission" date="2020-04" db="EMBL/GenBank/DDBJ databases">
        <title>Zoogloea sp. G-4-1-14 isolated from soil.</title>
        <authorList>
            <person name="Dahal R.H."/>
        </authorList>
    </citation>
    <scope>NUCLEOTIDE SEQUENCE [LARGE SCALE GENOMIC DNA]</scope>
    <source>
        <strain evidence="13 14">G-4-1-14</strain>
    </source>
</reference>
<evidence type="ECO:0000256" key="3">
    <source>
        <dbReference type="ARBA" id="ARBA00022475"/>
    </source>
</evidence>
<dbReference type="EMBL" id="JABBGA010000009">
    <property type="protein sequence ID" value="NML26605.1"/>
    <property type="molecule type" value="Genomic_DNA"/>
</dbReference>
<dbReference type="AlphaFoldDB" id="A0A848G6N9"/>
<dbReference type="InterPro" id="IPR022346">
    <property type="entry name" value="T2SS_GspH"/>
</dbReference>
<evidence type="ECO:0000313" key="14">
    <source>
        <dbReference type="Proteomes" id="UP000580043"/>
    </source>
</evidence>
<evidence type="ECO:0000256" key="4">
    <source>
        <dbReference type="ARBA" id="ARBA00022481"/>
    </source>
</evidence>
<dbReference type="Gene3D" id="3.30.700.10">
    <property type="entry name" value="Glycoprotein, Type 4 Pilin"/>
    <property type="match status" value="1"/>
</dbReference>
<keyword evidence="4" id="KW-0488">Methylation</keyword>
<keyword evidence="7 11" id="KW-1133">Transmembrane helix</keyword>
<feature type="transmembrane region" description="Helical" evidence="11">
    <location>
        <begin position="12"/>
        <end position="32"/>
    </location>
</feature>
<keyword evidence="3" id="KW-1003">Cell membrane</keyword>
<evidence type="ECO:0000256" key="11">
    <source>
        <dbReference type="SAM" id="Phobius"/>
    </source>
</evidence>
<accession>A0A848G6N9</accession>
<organism evidence="13 14">
    <name type="scientific">Zoogloea dura</name>
    <dbReference type="NCBI Taxonomy" id="2728840"/>
    <lineage>
        <taxon>Bacteria</taxon>
        <taxon>Pseudomonadati</taxon>
        <taxon>Pseudomonadota</taxon>
        <taxon>Betaproteobacteria</taxon>
        <taxon>Rhodocyclales</taxon>
        <taxon>Zoogloeaceae</taxon>
        <taxon>Zoogloea</taxon>
    </lineage>
</organism>
<gene>
    <name evidence="13" type="ORF">HHL15_12695</name>
</gene>
<dbReference type="Pfam" id="PF12019">
    <property type="entry name" value="GspH"/>
    <property type="match status" value="1"/>
</dbReference>
<keyword evidence="6 11" id="KW-0812">Transmembrane</keyword>
<dbReference type="InterPro" id="IPR012902">
    <property type="entry name" value="N_methyl_site"/>
</dbReference>
<evidence type="ECO:0000256" key="1">
    <source>
        <dbReference type="ARBA" id="ARBA00004377"/>
    </source>
</evidence>
<comment type="caution">
    <text evidence="13">The sequence shown here is derived from an EMBL/GenBank/DDBJ whole genome shotgun (WGS) entry which is preliminary data.</text>
</comment>
<evidence type="ECO:0000313" key="13">
    <source>
        <dbReference type="EMBL" id="NML26605.1"/>
    </source>
</evidence>
<dbReference type="SUPFAM" id="SSF54523">
    <property type="entry name" value="Pili subunits"/>
    <property type="match status" value="1"/>
</dbReference>
<protein>
    <recommendedName>
        <fullName evidence="2">Type II secretion system protein H</fullName>
    </recommendedName>
    <alternativeName>
        <fullName evidence="10">General secretion pathway protein H</fullName>
    </alternativeName>
</protein>
<evidence type="ECO:0000256" key="2">
    <source>
        <dbReference type="ARBA" id="ARBA00021549"/>
    </source>
</evidence>
<keyword evidence="5" id="KW-0997">Cell inner membrane</keyword>
<comment type="similarity">
    <text evidence="9">Belongs to the GSP H family.</text>
</comment>
<keyword evidence="8 11" id="KW-0472">Membrane</keyword>
<dbReference type="RefSeq" id="WP_169146148.1">
    <property type="nucleotide sequence ID" value="NZ_JABBGA010000009.1"/>
</dbReference>
<dbReference type="GO" id="GO:0015627">
    <property type="term" value="C:type II protein secretion system complex"/>
    <property type="evidence" value="ECO:0007669"/>
    <property type="project" value="InterPro"/>
</dbReference>
<dbReference type="GO" id="GO:0005886">
    <property type="term" value="C:plasma membrane"/>
    <property type="evidence" value="ECO:0007669"/>
    <property type="project" value="UniProtKB-SubCell"/>
</dbReference>
<proteinExistence type="inferred from homology"/>
<comment type="subcellular location">
    <subcellularLocation>
        <location evidence="1">Cell inner membrane</location>
        <topology evidence="1">Single-pass membrane protein</topology>
    </subcellularLocation>
</comment>
<dbReference type="NCBIfam" id="TIGR02532">
    <property type="entry name" value="IV_pilin_GFxxxE"/>
    <property type="match status" value="1"/>
</dbReference>
<dbReference type="Pfam" id="PF07963">
    <property type="entry name" value="N_methyl"/>
    <property type="match status" value="1"/>
</dbReference>
<evidence type="ECO:0000256" key="7">
    <source>
        <dbReference type="ARBA" id="ARBA00022989"/>
    </source>
</evidence>
<feature type="domain" description="General secretion pathway GspH" evidence="12">
    <location>
        <begin position="48"/>
        <end position="168"/>
    </location>
</feature>
<evidence type="ECO:0000259" key="12">
    <source>
        <dbReference type="Pfam" id="PF12019"/>
    </source>
</evidence>
<dbReference type="GO" id="GO:0015628">
    <property type="term" value="P:protein secretion by the type II secretion system"/>
    <property type="evidence" value="ECO:0007669"/>
    <property type="project" value="InterPro"/>
</dbReference>
<evidence type="ECO:0000256" key="6">
    <source>
        <dbReference type="ARBA" id="ARBA00022692"/>
    </source>
</evidence>
<evidence type="ECO:0000256" key="10">
    <source>
        <dbReference type="ARBA" id="ARBA00030775"/>
    </source>
</evidence>